<evidence type="ECO:0000256" key="4">
    <source>
        <dbReference type="PROSITE-ProRule" id="PRU00473"/>
    </source>
</evidence>
<name>N1ML48_9SPHN</name>
<dbReference type="PRINTS" id="PR01021">
    <property type="entry name" value="OMPADOMAIN"/>
</dbReference>
<dbReference type="InterPro" id="IPR006664">
    <property type="entry name" value="OMP_bac"/>
</dbReference>
<evidence type="ECO:0000256" key="1">
    <source>
        <dbReference type="ARBA" id="ARBA00004442"/>
    </source>
</evidence>
<dbReference type="Gene3D" id="3.30.1330.60">
    <property type="entry name" value="OmpA-like domain"/>
    <property type="match status" value="1"/>
</dbReference>
<evidence type="ECO:0000313" key="8">
    <source>
        <dbReference type="Proteomes" id="UP000013201"/>
    </source>
</evidence>
<evidence type="ECO:0000256" key="5">
    <source>
        <dbReference type="SAM" id="MobiDB-lite"/>
    </source>
</evidence>
<dbReference type="AlphaFoldDB" id="N1ML48"/>
<evidence type="ECO:0000256" key="2">
    <source>
        <dbReference type="ARBA" id="ARBA00023136"/>
    </source>
</evidence>
<dbReference type="CDD" id="cd07185">
    <property type="entry name" value="OmpA_C-like"/>
    <property type="match status" value="1"/>
</dbReference>
<evidence type="ECO:0000313" key="7">
    <source>
        <dbReference type="EMBL" id="CCW17965.1"/>
    </source>
</evidence>
<dbReference type="Pfam" id="PF00691">
    <property type="entry name" value="OmpA"/>
    <property type="match status" value="1"/>
</dbReference>
<dbReference type="Proteomes" id="UP000013201">
    <property type="component" value="Unassembled WGS sequence"/>
</dbReference>
<dbReference type="PANTHER" id="PTHR30329:SF21">
    <property type="entry name" value="LIPOPROTEIN YIAD-RELATED"/>
    <property type="match status" value="1"/>
</dbReference>
<feature type="region of interest" description="Disordered" evidence="5">
    <location>
        <begin position="1"/>
        <end position="35"/>
    </location>
</feature>
<comment type="caution">
    <text evidence="7">The sequence shown here is derived from an EMBL/GenBank/DDBJ whole genome shotgun (WGS) entry which is preliminary data.</text>
</comment>
<dbReference type="SUPFAM" id="SSF103088">
    <property type="entry name" value="OmpA-like"/>
    <property type="match status" value="1"/>
</dbReference>
<evidence type="ECO:0000259" key="6">
    <source>
        <dbReference type="PROSITE" id="PS51123"/>
    </source>
</evidence>
<dbReference type="PROSITE" id="PS51123">
    <property type="entry name" value="OMPA_2"/>
    <property type="match status" value="1"/>
</dbReference>
<keyword evidence="2 4" id="KW-0472">Membrane</keyword>
<accession>N1ML48</accession>
<protein>
    <submittedName>
        <fullName evidence="7">Outer membrane protein and related peptidoglycan-associated lipo protein</fullName>
    </submittedName>
</protein>
<dbReference type="EMBL" id="CAVK010000112">
    <property type="protein sequence ID" value="CCW17965.1"/>
    <property type="molecule type" value="Genomic_DNA"/>
</dbReference>
<dbReference type="GO" id="GO:0009279">
    <property type="term" value="C:cell outer membrane"/>
    <property type="evidence" value="ECO:0007669"/>
    <property type="project" value="UniProtKB-SubCell"/>
</dbReference>
<evidence type="ECO:0000256" key="3">
    <source>
        <dbReference type="ARBA" id="ARBA00023237"/>
    </source>
</evidence>
<proteinExistence type="predicted"/>
<dbReference type="InterPro" id="IPR006665">
    <property type="entry name" value="OmpA-like"/>
</dbReference>
<reference evidence="8" key="2">
    <citation type="submission" date="2013-04" db="EMBL/GenBank/DDBJ databases">
        <title>Bisphenol A degrading Sphingobium sp. strain BiD32.</title>
        <authorList>
            <person name="Nielsen J.L."/>
            <person name="Zhou N.A."/>
            <person name="Kjeldal H."/>
        </authorList>
    </citation>
    <scope>NUCLEOTIDE SEQUENCE [LARGE SCALE GENOMIC DNA]</scope>
    <source>
        <strain evidence="8">BiD32</strain>
    </source>
</reference>
<keyword evidence="8" id="KW-1185">Reference proteome</keyword>
<feature type="domain" description="OmpA-like" evidence="6">
    <location>
        <begin position="39"/>
        <end position="156"/>
    </location>
</feature>
<reference evidence="7 8" key="1">
    <citation type="submission" date="2013-03" db="EMBL/GenBank/DDBJ databases">
        <authorList>
            <person name="Le V."/>
        </authorList>
    </citation>
    <scope>NUCLEOTIDE SEQUENCE [LARGE SCALE GENOMIC DNA]</scope>
    <source>
        <strain evidence="7 8">BiD32</strain>
    </source>
</reference>
<dbReference type="InterPro" id="IPR050330">
    <property type="entry name" value="Bact_OuterMem_StrucFunc"/>
</dbReference>
<dbReference type="PANTHER" id="PTHR30329">
    <property type="entry name" value="STATOR ELEMENT OF FLAGELLAR MOTOR COMPLEX"/>
    <property type="match status" value="1"/>
</dbReference>
<gene>
    <name evidence="7" type="ORF">EBBID32_23150</name>
</gene>
<dbReference type="InterPro" id="IPR036737">
    <property type="entry name" value="OmpA-like_sf"/>
</dbReference>
<sequence length="161" mass="17722">MLPPPLFEFQGPSPEPLASRENNLPAQEIRDADTPATMEDFERYAGTIRILFGRGSAELTPIARAVLDRQAAWLRAHPDIRASLQGHADELAPREQQFALGEKRAAAMKFYLTARGVAPQRLFVTSFGRERPVATGSDEASQCQNRRGETVLLGLPGLSRP</sequence>
<keyword evidence="3" id="KW-0998">Cell outer membrane</keyword>
<organism evidence="7 8">
    <name type="scientific">Sphingobium indicum BiD32</name>
    <dbReference type="NCBI Taxonomy" id="1301087"/>
    <lineage>
        <taxon>Bacteria</taxon>
        <taxon>Pseudomonadati</taxon>
        <taxon>Pseudomonadota</taxon>
        <taxon>Alphaproteobacteria</taxon>
        <taxon>Sphingomonadales</taxon>
        <taxon>Sphingomonadaceae</taxon>
        <taxon>Sphingobium</taxon>
    </lineage>
</organism>
<comment type="subcellular location">
    <subcellularLocation>
        <location evidence="1">Cell outer membrane</location>
    </subcellularLocation>
</comment>